<comment type="similarity">
    <text evidence="2">Belongs to the AAA ATPase family. BCS1 subfamily.</text>
</comment>
<evidence type="ECO:0000256" key="1">
    <source>
        <dbReference type="ARBA" id="ARBA00001946"/>
    </source>
</evidence>
<dbReference type="Pfam" id="PF14363">
    <property type="entry name" value="AAA_assoc"/>
    <property type="match status" value="1"/>
</dbReference>
<gene>
    <name evidence="11" type="ORF">VNO77_35375</name>
</gene>
<dbReference type="Pfam" id="PF00004">
    <property type="entry name" value="AAA"/>
    <property type="match status" value="1"/>
</dbReference>
<dbReference type="GO" id="GO:0016887">
    <property type="term" value="F:ATP hydrolysis activity"/>
    <property type="evidence" value="ECO:0007669"/>
    <property type="project" value="InterPro"/>
</dbReference>
<dbReference type="GO" id="GO:0006950">
    <property type="term" value="P:response to stress"/>
    <property type="evidence" value="ECO:0007669"/>
    <property type="project" value="UniProtKB-ARBA"/>
</dbReference>
<feature type="region of interest" description="Disordered" evidence="9">
    <location>
        <begin position="495"/>
        <end position="514"/>
    </location>
</feature>
<comment type="caution">
    <text evidence="11">The sequence shown here is derived from an EMBL/GenBank/DDBJ whole genome shotgun (WGS) entry which is preliminary data.</text>
</comment>
<sequence>MGISELWSQLGSIMASIMFVYAMYEQFFPYHLRGYVKKYTHKFTGLMYPYVQISFSEFSGERLKKSEAYTWIQTYLSANSSKRAKRLKAEVVKDSNTPLVLSMDDNEEITDEYEGVKLWWSSTYTVPKSQSISWFPHSDEKRFLTLTFHKRYRDLITSSYIQHVLNEGKAISIQNRTLKLYTNNPSNDWYGYKRTKWSHITFEHPARFDTLAMDPKKKEEIVNDLVKFRSGKEYYAKIGKAWKRGYLLFGPPGTGKSSMIAAMANFMNYDVYDLELTAVKENTELRKLLIETSSKSIIVIEDIDCSIDLTGQRKKKKEKEKDEDEEQQQPKNPVKKAEEEEKKESKVTLSGLLNFIDGIWSACGGERIIIFTTNFVEKLDPALIRRGRMDKHIEMSYCGFEAFKILAKNYLDVVDESHSLFPKIEKLLGETNMTPADVAENLMPKSLVEDSDTCLKNLVESLEEAKKKAEEEAKKKAEEEKVKVENEKEELAKVEEVNANEKSVEGVKENGTIH</sequence>
<keyword evidence="5 8" id="KW-0067">ATP-binding</keyword>
<dbReference type="InterPro" id="IPR003960">
    <property type="entry name" value="ATPase_AAA_CS"/>
</dbReference>
<evidence type="ECO:0000259" key="10">
    <source>
        <dbReference type="SMART" id="SM00382"/>
    </source>
</evidence>
<keyword evidence="4" id="KW-0378">Hydrolase</keyword>
<keyword evidence="12" id="KW-1185">Reference proteome</keyword>
<dbReference type="AlphaFoldDB" id="A0AAN9KH73"/>
<evidence type="ECO:0000256" key="2">
    <source>
        <dbReference type="ARBA" id="ARBA00007448"/>
    </source>
</evidence>
<evidence type="ECO:0000256" key="6">
    <source>
        <dbReference type="ARBA" id="ARBA00022842"/>
    </source>
</evidence>
<keyword evidence="6" id="KW-0460">Magnesium</keyword>
<comment type="cofactor">
    <cofactor evidence="1">
        <name>Mg(2+)</name>
        <dbReference type="ChEBI" id="CHEBI:18420"/>
    </cofactor>
</comment>
<dbReference type="SUPFAM" id="SSF52540">
    <property type="entry name" value="P-loop containing nucleoside triphosphate hydrolases"/>
    <property type="match status" value="1"/>
</dbReference>
<dbReference type="FunFam" id="3.40.50.300:FF:001122">
    <property type="entry name" value="AAA-ATPase ASD, mitochondrial"/>
    <property type="match status" value="1"/>
</dbReference>
<evidence type="ECO:0000256" key="8">
    <source>
        <dbReference type="RuleBase" id="RU003651"/>
    </source>
</evidence>
<dbReference type="InterPro" id="IPR050747">
    <property type="entry name" value="Mitochondrial_chaperone_BCS1"/>
</dbReference>
<dbReference type="PROSITE" id="PS00674">
    <property type="entry name" value="AAA"/>
    <property type="match status" value="1"/>
</dbReference>
<feature type="region of interest" description="Disordered" evidence="9">
    <location>
        <begin position="466"/>
        <end position="488"/>
    </location>
</feature>
<feature type="region of interest" description="Disordered" evidence="9">
    <location>
        <begin position="314"/>
        <end position="342"/>
    </location>
</feature>
<dbReference type="InterPro" id="IPR058017">
    <property type="entry name" value="At3g28540-like_C"/>
</dbReference>
<dbReference type="InterPro" id="IPR003959">
    <property type="entry name" value="ATPase_AAA_core"/>
</dbReference>
<dbReference type="SMART" id="SM00382">
    <property type="entry name" value="AAA"/>
    <property type="match status" value="1"/>
</dbReference>
<evidence type="ECO:0000313" key="11">
    <source>
        <dbReference type="EMBL" id="KAK7316376.1"/>
    </source>
</evidence>
<proteinExistence type="inferred from homology"/>
<keyword evidence="3 8" id="KW-0547">Nucleotide-binding</keyword>
<dbReference type="Gene3D" id="3.40.50.300">
    <property type="entry name" value="P-loop containing nucleotide triphosphate hydrolases"/>
    <property type="match status" value="1"/>
</dbReference>
<evidence type="ECO:0000256" key="7">
    <source>
        <dbReference type="ARBA" id="ARBA00049360"/>
    </source>
</evidence>
<reference evidence="11 12" key="1">
    <citation type="submission" date="2024-01" db="EMBL/GenBank/DDBJ databases">
        <title>The genomes of 5 underutilized Papilionoideae crops provide insights into root nodulation and disease resistanc.</title>
        <authorList>
            <person name="Jiang F."/>
        </authorList>
    </citation>
    <scope>NUCLEOTIDE SEQUENCE [LARGE SCALE GENOMIC DNA]</scope>
    <source>
        <strain evidence="11">LVBAO_FW01</strain>
        <tissue evidence="11">Leaves</tissue>
    </source>
</reference>
<dbReference type="Gene3D" id="6.10.280.40">
    <property type="match status" value="1"/>
</dbReference>
<evidence type="ECO:0000313" key="12">
    <source>
        <dbReference type="Proteomes" id="UP001367508"/>
    </source>
</evidence>
<dbReference type="Pfam" id="PF25568">
    <property type="entry name" value="AAA_lid_At3g28540"/>
    <property type="match status" value="1"/>
</dbReference>
<evidence type="ECO:0000256" key="4">
    <source>
        <dbReference type="ARBA" id="ARBA00022801"/>
    </source>
</evidence>
<dbReference type="CDD" id="cd19510">
    <property type="entry name" value="RecA-like_BCS1"/>
    <property type="match status" value="1"/>
</dbReference>
<dbReference type="Proteomes" id="UP001367508">
    <property type="component" value="Unassembled WGS sequence"/>
</dbReference>
<evidence type="ECO:0000256" key="9">
    <source>
        <dbReference type="SAM" id="MobiDB-lite"/>
    </source>
</evidence>
<accession>A0AAN9KH73</accession>
<comment type="catalytic activity">
    <reaction evidence="7">
        <text>ATP + H2O = ADP + phosphate + H(+)</text>
        <dbReference type="Rhea" id="RHEA:13065"/>
        <dbReference type="ChEBI" id="CHEBI:15377"/>
        <dbReference type="ChEBI" id="CHEBI:15378"/>
        <dbReference type="ChEBI" id="CHEBI:30616"/>
        <dbReference type="ChEBI" id="CHEBI:43474"/>
        <dbReference type="ChEBI" id="CHEBI:456216"/>
    </reaction>
</comment>
<evidence type="ECO:0000256" key="5">
    <source>
        <dbReference type="ARBA" id="ARBA00022840"/>
    </source>
</evidence>
<feature type="domain" description="AAA+ ATPase" evidence="10">
    <location>
        <begin position="242"/>
        <end position="399"/>
    </location>
</feature>
<dbReference type="PANTHER" id="PTHR23070">
    <property type="entry name" value="BCS1 AAA-TYPE ATPASE"/>
    <property type="match status" value="1"/>
</dbReference>
<dbReference type="InterPro" id="IPR027417">
    <property type="entry name" value="P-loop_NTPase"/>
</dbReference>
<protein>
    <recommendedName>
        <fullName evidence="10">AAA+ ATPase domain-containing protein</fullName>
    </recommendedName>
</protein>
<dbReference type="EMBL" id="JAYMYQ010000008">
    <property type="protein sequence ID" value="KAK7316376.1"/>
    <property type="molecule type" value="Genomic_DNA"/>
</dbReference>
<organism evidence="11 12">
    <name type="scientific">Canavalia gladiata</name>
    <name type="common">Sword bean</name>
    <name type="synonym">Dolichos gladiatus</name>
    <dbReference type="NCBI Taxonomy" id="3824"/>
    <lineage>
        <taxon>Eukaryota</taxon>
        <taxon>Viridiplantae</taxon>
        <taxon>Streptophyta</taxon>
        <taxon>Embryophyta</taxon>
        <taxon>Tracheophyta</taxon>
        <taxon>Spermatophyta</taxon>
        <taxon>Magnoliopsida</taxon>
        <taxon>eudicotyledons</taxon>
        <taxon>Gunneridae</taxon>
        <taxon>Pentapetalae</taxon>
        <taxon>rosids</taxon>
        <taxon>fabids</taxon>
        <taxon>Fabales</taxon>
        <taxon>Fabaceae</taxon>
        <taxon>Papilionoideae</taxon>
        <taxon>50 kb inversion clade</taxon>
        <taxon>NPAAA clade</taxon>
        <taxon>indigoferoid/millettioid clade</taxon>
        <taxon>Phaseoleae</taxon>
        <taxon>Canavalia</taxon>
    </lineage>
</organism>
<name>A0AAN9KH73_CANGL</name>
<dbReference type="InterPro" id="IPR025753">
    <property type="entry name" value="AAA_N_dom"/>
</dbReference>
<evidence type="ECO:0000256" key="3">
    <source>
        <dbReference type="ARBA" id="ARBA00022741"/>
    </source>
</evidence>
<dbReference type="GO" id="GO:0005524">
    <property type="term" value="F:ATP binding"/>
    <property type="evidence" value="ECO:0007669"/>
    <property type="project" value="UniProtKB-KW"/>
</dbReference>
<dbReference type="InterPro" id="IPR003593">
    <property type="entry name" value="AAA+_ATPase"/>
</dbReference>